<protein>
    <submittedName>
        <fullName evidence="1">Uncharacterized protein</fullName>
    </submittedName>
</protein>
<dbReference type="Proteomes" id="UP000032233">
    <property type="component" value="Unassembled WGS sequence"/>
</dbReference>
<reference evidence="1 2" key="1">
    <citation type="submission" date="2013-11" db="EMBL/GenBank/DDBJ databases">
        <title>Metagenomic analysis of a methanogenic consortium involved in long chain n-alkane degradation.</title>
        <authorList>
            <person name="Davidova I.A."/>
            <person name="Callaghan A.V."/>
            <person name="Wawrik B."/>
            <person name="Pruitt S."/>
            <person name="Marks C."/>
            <person name="Duncan K.E."/>
            <person name="Suflita J.M."/>
        </authorList>
    </citation>
    <scope>NUCLEOTIDE SEQUENCE [LARGE SCALE GENOMIC DNA]</scope>
    <source>
        <strain evidence="1 2">SPR</strain>
    </source>
</reference>
<dbReference type="EMBL" id="AZAC01000034">
    <property type="protein sequence ID" value="KIX12306.1"/>
    <property type="molecule type" value="Genomic_DNA"/>
</dbReference>
<keyword evidence="2" id="KW-1185">Reference proteome</keyword>
<name>A0A0D2J9B8_9BACT</name>
<dbReference type="STRING" id="1429043.X474_20335"/>
<sequence>MVYFLGLEIYLYKNSVTNITNDIVFPNGKA</sequence>
<dbReference type="AlphaFoldDB" id="A0A0D2J9B8"/>
<dbReference type="InParanoid" id="A0A0D2J9B8"/>
<organism evidence="1 2">
    <name type="scientific">Dethiosulfatarculus sandiegensis</name>
    <dbReference type="NCBI Taxonomy" id="1429043"/>
    <lineage>
        <taxon>Bacteria</taxon>
        <taxon>Pseudomonadati</taxon>
        <taxon>Thermodesulfobacteriota</taxon>
        <taxon>Desulfarculia</taxon>
        <taxon>Desulfarculales</taxon>
        <taxon>Desulfarculaceae</taxon>
        <taxon>Dethiosulfatarculus</taxon>
    </lineage>
</organism>
<proteinExistence type="predicted"/>
<accession>A0A0D2J9B8</accession>
<evidence type="ECO:0000313" key="2">
    <source>
        <dbReference type="Proteomes" id="UP000032233"/>
    </source>
</evidence>
<comment type="caution">
    <text evidence="1">The sequence shown here is derived from an EMBL/GenBank/DDBJ whole genome shotgun (WGS) entry which is preliminary data.</text>
</comment>
<gene>
    <name evidence="1" type="ORF">X474_20335</name>
</gene>
<evidence type="ECO:0000313" key="1">
    <source>
        <dbReference type="EMBL" id="KIX12306.1"/>
    </source>
</evidence>